<feature type="transmembrane region" description="Helical" evidence="2">
    <location>
        <begin position="95"/>
        <end position="114"/>
    </location>
</feature>
<dbReference type="Gene3D" id="3.10.450.240">
    <property type="match status" value="1"/>
</dbReference>
<keyword evidence="2" id="KW-1133">Transmembrane helix</keyword>
<dbReference type="PANTHER" id="PTHR41542">
    <property type="entry name" value="BLL5807 PROTEIN"/>
    <property type="match status" value="1"/>
</dbReference>
<feature type="signal peptide" evidence="3">
    <location>
        <begin position="1"/>
        <end position="22"/>
    </location>
</feature>
<organism evidence="5 6">
    <name type="scientific">Enterovirga aerilata</name>
    <dbReference type="NCBI Taxonomy" id="2730920"/>
    <lineage>
        <taxon>Bacteria</taxon>
        <taxon>Pseudomonadati</taxon>
        <taxon>Pseudomonadota</taxon>
        <taxon>Alphaproteobacteria</taxon>
        <taxon>Hyphomicrobiales</taxon>
        <taxon>Methylobacteriaceae</taxon>
        <taxon>Enterovirga</taxon>
    </lineage>
</organism>
<evidence type="ECO:0000256" key="3">
    <source>
        <dbReference type="SAM" id="SignalP"/>
    </source>
</evidence>
<evidence type="ECO:0000256" key="1">
    <source>
        <dbReference type="SAM" id="MobiDB-lite"/>
    </source>
</evidence>
<feature type="chain" id="PRO_5032403808" evidence="3">
    <location>
        <begin position="23"/>
        <end position="319"/>
    </location>
</feature>
<protein>
    <submittedName>
        <fullName evidence="5">TIM44-like domain-containing protein</fullName>
    </submittedName>
</protein>
<dbReference type="PANTHER" id="PTHR41542:SF1">
    <property type="entry name" value="BLL5807 PROTEIN"/>
    <property type="match status" value="1"/>
</dbReference>
<dbReference type="SUPFAM" id="SSF54427">
    <property type="entry name" value="NTF2-like"/>
    <property type="match status" value="1"/>
</dbReference>
<name>A0A849IEA8_9HYPH</name>
<feature type="compositionally biased region" description="Gly residues" evidence="1">
    <location>
        <begin position="30"/>
        <end position="40"/>
    </location>
</feature>
<dbReference type="InterPro" id="IPR007379">
    <property type="entry name" value="Tim44-like_dom"/>
</dbReference>
<feature type="compositionally biased region" description="Low complexity" evidence="1">
    <location>
        <begin position="41"/>
        <end position="59"/>
    </location>
</feature>
<sequence>MTKGLSFIARVAALAALGIALAAPATEARVGGGRSSGSRGGQTWSAPPSTATAPRTAQPMQRTETPNLGAQQRPGMPGAATAGQAGRFGGFGTGLMAGLLGAGLLGMLFGGGLFGGLSGLASLFGLLLQVALIAGLVWLALRFFRRRSEPAMAGAGAPYQRSALGGAVPGGVGMGGGSARVAGAPVQIGPADYEAFERALHDIQGAYSREDMQALTYMATPEMVRYFGADLEENRSQGLRNDLRDPKLLQGDLAQAWREGTTEYATVAMRFSLLDTMVDRQTGRIVSGDPRVPQEATELWTFRRDNGGKWLLSAIQQTA</sequence>
<proteinExistence type="predicted"/>
<evidence type="ECO:0000256" key="2">
    <source>
        <dbReference type="SAM" id="Phobius"/>
    </source>
</evidence>
<comment type="caution">
    <text evidence="5">The sequence shown here is derived from an EMBL/GenBank/DDBJ whole genome shotgun (WGS) entry which is preliminary data.</text>
</comment>
<feature type="transmembrane region" description="Helical" evidence="2">
    <location>
        <begin position="121"/>
        <end position="141"/>
    </location>
</feature>
<dbReference type="Pfam" id="PF04280">
    <property type="entry name" value="Tim44"/>
    <property type="match status" value="1"/>
</dbReference>
<accession>A0A849IEA8</accession>
<feature type="domain" description="Tim44-like" evidence="4">
    <location>
        <begin position="178"/>
        <end position="317"/>
    </location>
</feature>
<feature type="compositionally biased region" description="Polar residues" evidence="1">
    <location>
        <begin position="60"/>
        <end position="70"/>
    </location>
</feature>
<gene>
    <name evidence="5" type="ORF">HJG44_18695</name>
</gene>
<dbReference type="SMART" id="SM00978">
    <property type="entry name" value="Tim44"/>
    <property type="match status" value="1"/>
</dbReference>
<dbReference type="InterPro" id="IPR032710">
    <property type="entry name" value="NTF2-like_dom_sf"/>
</dbReference>
<evidence type="ECO:0000313" key="5">
    <source>
        <dbReference type="EMBL" id="NNM74390.1"/>
    </source>
</evidence>
<keyword evidence="6" id="KW-1185">Reference proteome</keyword>
<feature type="region of interest" description="Disordered" evidence="1">
    <location>
        <begin position="28"/>
        <end position="82"/>
    </location>
</feature>
<dbReference type="RefSeq" id="WP_171219826.1">
    <property type="nucleotide sequence ID" value="NZ_JABEPP010000005.1"/>
</dbReference>
<keyword evidence="3" id="KW-0732">Signal</keyword>
<reference evidence="5 6" key="1">
    <citation type="submission" date="2020-04" db="EMBL/GenBank/DDBJ databases">
        <title>Enterovirga sp. isolate from soil.</title>
        <authorList>
            <person name="Chea S."/>
            <person name="Kim D.-U."/>
        </authorList>
    </citation>
    <scope>NUCLEOTIDE SEQUENCE [LARGE SCALE GENOMIC DNA]</scope>
    <source>
        <strain evidence="5 6">DB1703</strain>
    </source>
</reference>
<keyword evidence="2" id="KW-0812">Transmembrane</keyword>
<keyword evidence="2" id="KW-0472">Membrane</keyword>
<evidence type="ECO:0000313" key="6">
    <source>
        <dbReference type="Proteomes" id="UP000564885"/>
    </source>
</evidence>
<evidence type="ECO:0000259" key="4">
    <source>
        <dbReference type="SMART" id="SM00978"/>
    </source>
</evidence>
<dbReference type="EMBL" id="JABEPP010000005">
    <property type="protein sequence ID" value="NNM74390.1"/>
    <property type="molecule type" value="Genomic_DNA"/>
</dbReference>
<dbReference type="Proteomes" id="UP000564885">
    <property type="component" value="Unassembled WGS sequence"/>
</dbReference>
<dbReference type="AlphaFoldDB" id="A0A849IEA8"/>